<protein>
    <recommendedName>
        <fullName evidence="3 7">6,7-dimethyl-8-ribityllumazine synthase</fullName>
        <shortName evidence="7">DMRL synthase</shortName>
        <shortName evidence="7">LS</shortName>
        <shortName evidence="7">Lumazine synthase</shortName>
        <ecNumber evidence="3 7">2.5.1.78</ecNumber>
    </recommendedName>
</protein>
<dbReference type="GO" id="GO:0009349">
    <property type="term" value="C:riboflavin synthase complex"/>
    <property type="evidence" value="ECO:0007669"/>
    <property type="project" value="UniProtKB-UniRule"/>
</dbReference>
<comment type="function">
    <text evidence="7">Catalyzes the formation of 6,7-dimethyl-8-ribityllumazine by condensation of 5-amino-6-(D-ribitylamino)uracil with 3,4-dihydroxy-2-butanone 4-phosphate. This is the penultimate step in the biosynthesis of riboflavin.</text>
</comment>
<dbReference type="GO" id="GO:0009231">
    <property type="term" value="P:riboflavin biosynthetic process"/>
    <property type="evidence" value="ECO:0007669"/>
    <property type="project" value="UniProtKB-UniRule"/>
</dbReference>
<keyword evidence="11" id="KW-1185">Reference proteome</keyword>
<evidence type="ECO:0000313" key="10">
    <source>
        <dbReference type="Proteomes" id="UP000270649"/>
    </source>
</evidence>
<dbReference type="HAMAP" id="MF_00178">
    <property type="entry name" value="Lumazine_synth"/>
    <property type="match status" value="1"/>
</dbReference>
<comment type="catalytic activity">
    <reaction evidence="6 7">
        <text>(2S)-2-hydroxy-3-oxobutyl phosphate + 5-amino-6-(D-ribitylamino)uracil = 6,7-dimethyl-8-(1-D-ribityl)lumazine + phosphate + 2 H2O + H(+)</text>
        <dbReference type="Rhea" id="RHEA:26152"/>
        <dbReference type="ChEBI" id="CHEBI:15377"/>
        <dbReference type="ChEBI" id="CHEBI:15378"/>
        <dbReference type="ChEBI" id="CHEBI:15934"/>
        <dbReference type="ChEBI" id="CHEBI:43474"/>
        <dbReference type="ChEBI" id="CHEBI:58201"/>
        <dbReference type="ChEBI" id="CHEBI:58830"/>
        <dbReference type="EC" id="2.5.1.78"/>
    </reaction>
</comment>
<dbReference type="UniPathway" id="UPA00275">
    <property type="reaction ID" value="UER00404"/>
</dbReference>
<feature type="binding site" evidence="7">
    <location>
        <position position="112"/>
    </location>
    <ligand>
        <name>5-amino-6-(D-ribitylamino)uracil</name>
        <dbReference type="ChEBI" id="CHEBI:15934"/>
    </ligand>
</feature>
<comment type="pathway">
    <text evidence="1 7">Cofactor biosynthesis; riboflavin biosynthesis; riboflavin from 2-hydroxy-3-oxobutyl phosphate and 5-amino-6-(D-ribitylamino)uracil: step 1/2.</text>
</comment>
<dbReference type="PANTHER" id="PTHR21058:SF0">
    <property type="entry name" value="6,7-DIMETHYL-8-RIBITYLLUMAZINE SYNTHASE"/>
    <property type="match status" value="1"/>
</dbReference>
<comment type="similarity">
    <text evidence="2 7">Belongs to the DMRL synthase family.</text>
</comment>
<dbReference type="EC" id="2.5.1.78" evidence="3 7"/>
<proteinExistence type="inferred from homology"/>
<gene>
    <name evidence="7" type="primary">ribH</name>
    <name evidence="9" type="ORF">D9543_01420</name>
    <name evidence="8" type="ORF">GWO63_005845</name>
</gene>
<feature type="binding site" evidence="7">
    <location>
        <position position="126"/>
    </location>
    <ligand>
        <name>(2S)-2-hydroxy-3-oxobutyl phosphate</name>
        <dbReference type="ChEBI" id="CHEBI:58830"/>
    </ligand>
</feature>
<dbReference type="EMBL" id="JAACBX020000001">
    <property type="protein sequence ID" value="MBM0243796.1"/>
    <property type="molecule type" value="Genomic_DNA"/>
</dbReference>
<reference evidence="8 11" key="2">
    <citation type="submission" date="2021-01" db="EMBL/GenBank/DDBJ databases">
        <title>Complete genome sequences of Corynebacterium macginleyi strains isolated from infectious keratitis.</title>
        <authorList>
            <person name="Sagerfors S."/>
            <person name="Poehlein A."/>
            <person name="Soderquist B."/>
            <person name="Bruggemann H."/>
        </authorList>
    </citation>
    <scope>NUCLEOTIDE SEQUENCE [LARGE SCALE GENOMIC DNA]</scope>
    <source>
        <strain evidence="8 11">12T220</strain>
    </source>
</reference>
<feature type="binding site" evidence="7">
    <location>
        <position position="26"/>
    </location>
    <ligand>
        <name>5-amino-6-(D-ribitylamino)uracil</name>
        <dbReference type="ChEBI" id="CHEBI:15934"/>
    </ligand>
</feature>
<keyword evidence="4 7" id="KW-0686">Riboflavin biosynthesis</keyword>
<evidence type="ECO:0000256" key="5">
    <source>
        <dbReference type="ARBA" id="ARBA00022679"/>
    </source>
</evidence>
<evidence type="ECO:0000313" key="11">
    <source>
        <dbReference type="Proteomes" id="UP001518680"/>
    </source>
</evidence>
<feature type="binding site" evidence="7">
    <location>
        <begin position="79"/>
        <end position="81"/>
    </location>
    <ligand>
        <name>5-amino-6-(D-ribitylamino)uracil</name>
        <dbReference type="ChEBI" id="CHEBI:15934"/>
    </ligand>
</feature>
<evidence type="ECO:0000256" key="4">
    <source>
        <dbReference type="ARBA" id="ARBA00022619"/>
    </source>
</evidence>
<feature type="active site" description="Proton donor" evidence="7">
    <location>
        <position position="87"/>
    </location>
</feature>
<dbReference type="Proteomes" id="UP000270649">
    <property type="component" value="Unassembled WGS sequence"/>
</dbReference>
<dbReference type="Gene3D" id="3.40.50.960">
    <property type="entry name" value="Lumazine/riboflavin synthase"/>
    <property type="match status" value="1"/>
</dbReference>
<dbReference type="Pfam" id="PF00885">
    <property type="entry name" value="DMRL_synthase"/>
    <property type="match status" value="1"/>
</dbReference>
<name>A0A3M0GH64_9CORY</name>
<organism evidence="9 10">
    <name type="scientific">Corynebacterium macginleyi</name>
    <dbReference type="NCBI Taxonomy" id="38290"/>
    <lineage>
        <taxon>Bacteria</taxon>
        <taxon>Bacillati</taxon>
        <taxon>Actinomycetota</taxon>
        <taxon>Actinomycetes</taxon>
        <taxon>Mycobacteriales</taxon>
        <taxon>Corynebacteriaceae</taxon>
        <taxon>Corynebacterium</taxon>
    </lineage>
</organism>
<evidence type="ECO:0000256" key="2">
    <source>
        <dbReference type="ARBA" id="ARBA00007424"/>
    </source>
</evidence>
<evidence type="ECO:0000256" key="6">
    <source>
        <dbReference type="ARBA" id="ARBA00048785"/>
    </source>
</evidence>
<dbReference type="AlphaFoldDB" id="A0A3M0GH64"/>
<dbReference type="GeneID" id="92746086"/>
<evidence type="ECO:0000313" key="9">
    <source>
        <dbReference type="EMBL" id="RMB64461.1"/>
    </source>
</evidence>
<dbReference type="PANTHER" id="PTHR21058">
    <property type="entry name" value="6,7-DIMETHYL-8-RIBITYLLUMAZINE SYNTHASE DMRL SYNTHASE LUMAZINE SYNTHASE"/>
    <property type="match status" value="1"/>
</dbReference>
<evidence type="ECO:0000313" key="8">
    <source>
        <dbReference type="EMBL" id="MBM0243796.1"/>
    </source>
</evidence>
<dbReference type="Proteomes" id="UP001518680">
    <property type="component" value="Unassembled WGS sequence"/>
</dbReference>
<dbReference type="CDD" id="cd09209">
    <property type="entry name" value="Lumazine_synthase-I"/>
    <property type="match status" value="1"/>
</dbReference>
<dbReference type="InterPro" id="IPR036467">
    <property type="entry name" value="LS/RS_sf"/>
</dbReference>
<sequence length="159" mass="16857">MSKEGLPAIAQVDARGLHVAVVTATWNEEVCNQLHQQAVETARANGAEVTEFRVVGCLELGVVVQAAARKFDAVVALGCVIRGGTPHFDYVCDSVTQALTRISLDESTPIGNGVLTVNDQQQAIERAGFPDSAENKGAESMIAALDTALQLRKLAVENQ</sequence>
<evidence type="ECO:0000256" key="3">
    <source>
        <dbReference type="ARBA" id="ARBA00012664"/>
    </source>
</evidence>
<dbReference type="RefSeq" id="WP_121910722.1">
    <property type="nucleotide sequence ID" value="NZ_CP068291.1"/>
</dbReference>
<dbReference type="EMBL" id="REGC01000001">
    <property type="protein sequence ID" value="RMB64461.1"/>
    <property type="molecule type" value="Genomic_DNA"/>
</dbReference>
<dbReference type="SUPFAM" id="SSF52121">
    <property type="entry name" value="Lumazine synthase"/>
    <property type="match status" value="1"/>
</dbReference>
<comment type="caution">
    <text evidence="9">The sequence shown here is derived from an EMBL/GenBank/DDBJ whole genome shotgun (WGS) entry which is preliminary data.</text>
</comment>
<dbReference type="InterPro" id="IPR002180">
    <property type="entry name" value="LS/RS"/>
</dbReference>
<reference evidence="9 10" key="1">
    <citation type="submission" date="2018-10" db="EMBL/GenBank/DDBJ databases">
        <title>Corynebacterium macginleyi genome sequencing and assembly of the type strain and two clinical samples.</title>
        <authorList>
            <person name="Bernier A.-M."/>
            <person name="Bernard K."/>
        </authorList>
    </citation>
    <scope>NUCLEOTIDE SEQUENCE [LARGE SCALE GENOMIC DNA]</scope>
    <source>
        <strain evidence="9 10">NML 120205</strain>
    </source>
</reference>
<dbReference type="GO" id="GO:0000906">
    <property type="term" value="F:6,7-dimethyl-8-ribityllumazine synthase activity"/>
    <property type="evidence" value="ECO:0007669"/>
    <property type="project" value="UniProtKB-UniRule"/>
</dbReference>
<evidence type="ECO:0000256" key="1">
    <source>
        <dbReference type="ARBA" id="ARBA00004917"/>
    </source>
</evidence>
<feature type="binding site" evidence="7">
    <location>
        <begin position="57"/>
        <end position="59"/>
    </location>
    <ligand>
        <name>5-amino-6-(D-ribitylamino)uracil</name>
        <dbReference type="ChEBI" id="CHEBI:15934"/>
    </ligand>
</feature>
<keyword evidence="5 7" id="KW-0808">Transferase</keyword>
<dbReference type="GO" id="GO:0005829">
    <property type="term" value="C:cytosol"/>
    <property type="evidence" value="ECO:0007669"/>
    <property type="project" value="TreeGrafter"/>
</dbReference>
<dbReference type="InterPro" id="IPR034964">
    <property type="entry name" value="LS"/>
</dbReference>
<dbReference type="NCBIfam" id="TIGR00114">
    <property type="entry name" value="lumazine-synth"/>
    <property type="match status" value="1"/>
</dbReference>
<evidence type="ECO:0000256" key="7">
    <source>
        <dbReference type="HAMAP-Rule" id="MF_00178"/>
    </source>
</evidence>
<accession>A0A3M0GH64</accession>
<feature type="binding site" evidence="7">
    <location>
        <begin position="84"/>
        <end position="85"/>
    </location>
    <ligand>
        <name>(2S)-2-hydroxy-3-oxobutyl phosphate</name>
        <dbReference type="ChEBI" id="CHEBI:58830"/>
    </ligand>
</feature>